<reference evidence="1 2" key="1">
    <citation type="submission" date="2012-04" db="EMBL/GenBank/DDBJ databases">
        <title>Complete genome of Rhodanobacter sp. 2APBS1.</title>
        <authorList>
            <consortium name="US DOE Joint Genome Institute"/>
            <person name="Huntemann M."/>
            <person name="Wei C.-L."/>
            <person name="Han J."/>
            <person name="Detter J.C."/>
            <person name="Han C."/>
            <person name="Tapia R."/>
            <person name="Munk A.C.C."/>
            <person name="Chen A."/>
            <person name="Krypides N."/>
            <person name="Mavromatis K."/>
            <person name="Markowitz V."/>
            <person name="Szeto E."/>
            <person name="Ivanova N."/>
            <person name="Mikhailova N."/>
            <person name="Ovchinnikova G."/>
            <person name="Pagani I."/>
            <person name="Pati A."/>
            <person name="Goodwin L."/>
            <person name="Peters L."/>
            <person name="Pitluck S."/>
            <person name="Woyke T."/>
            <person name="Prakash O."/>
            <person name="Elkins J."/>
            <person name="Brown S."/>
            <person name="Palumbo A."/>
            <person name="Hemme C."/>
            <person name="Zhou J."/>
            <person name="Watson D."/>
            <person name="Jardine P."/>
            <person name="Kostka J."/>
            <person name="Green S."/>
        </authorList>
    </citation>
    <scope>NUCLEOTIDE SEQUENCE [LARGE SCALE GENOMIC DNA]</scope>
    <source>
        <strain evidence="1 2">2APBS1</strain>
    </source>
</reference>
<dbReference type="EMBL" id="CP003470">
    <property type="protein sequence ID" value="AGG89094.1"/>
    <property type="molecule type" value="Genomic_DNA"/>
</dbReference>
<organism evidence="1 2">
    <name type="scientific">Rhodanobacter denitrificans</name>
    <dbReference type="NCBI Taxonomy" id="666685"/>
    <lineage>
        <taxon>Bacteria</taxon>
        <taxon>Pseudomonadati</taxon>
        <taxon>Pseudomonadota</taxon>
        <taxon>Gammaproteobacteria</taxon>
        <taxon>Lysobacterales</taxon>
        <taxon>Rhodanobacteraceae</taxon>
        <taxon>Rhodanobacter</taxon>
    </lineage>
</organism>
<proteinExistence type="predicted"/>
<dbReference type="RefSeq" id="WP_015447819.1">
    <property type="nucleotide sequence ID" value="NC_020541.1"/>
</dbReference>
<evidence type="ECO:0000313" key="1">
    <source>
        <dbReference type="EMBL" id="AGG89094.1"/>
    </source>
</evidence>
<dbReference type="STRING" id="666685.R2APBS1_1971"/>
<dbReference type="GeneID" id="72428705"/>
<sequence>MLFGDGPRPHVTCSQDLALAYSDFLGLLNILITLGRDASFRIAGNDDDAALMGFSVYMDDALVLVLQPAGTILPDGDSSSCQAPFDSFERMAPVLLEAMAKRSGFTAKDAEAFQYSIVALAFSRDVDEAIIEEAYSEDLVKGQYAPNLVAKAWKHLTSARTMVEMTATVSGR</sequence>
<protein>
    <submittedName>
        <fullName evidence="1">Uncharacterized protein</fullName>
    </submittedName>
</protein>
<name>M4NEC2_9GAMM</name>
<dbReference type="Proteomes" id="UP000011859">
    <property type="component" value="Chromosome"/>
</dbReference>
<dbReference type="AlphaFoldDB" id="M4NEC2"/>
<gene>
    <name evidence="1" type="ORF">R2APBS1_1971</name>
</gene>
<dbReference type="HOGENOM" id="CLU_1554054_0_0_6"/>
<dbReference type="KEGG" id="rhd:R2APBS1_1971"/>
<keyword evidence="2" id="KW-1185">Reference proteome</keyword>
<accession>M4NEC2</accession>
<evidence type="ECO:0000313" key="2">
    <source>
        <dbReference type="Proteomes" id="UP000011859"/>
    </source>
</evidence>